<keyword evidence="3" id="KW-1185">Reference proteome</keyword>
<feature type="chain" id="PRO_5046638159" evidence="1">
    <location>
        <begin position="21"/>
        <end position="310"/>
    </location>
</feature>
<reference evidence="2 3" key="1">
    <citation type="submission" date="2024-10" db="EMBL/GenBank/DDBJ databases">
        <title>The Natural Products Discovery Center: Release of the First 8490 Sequenced Strains for Exploring Actinobacteria Biosynthetic Diversity.</title>
        <authorList>
            <person name="Kalkreuter E."/>
            <person name="Kautsar S.A."/>
            <person name="Yang D."/>
            <person name="Bader C.D."/>
            <person name="Teijaro C.N."/>
            <person name="Fluegel L."/>
            <person name="Davis C.M."/>
            <person name="Simpson J.R."/>
            <person name="Lauterbach L."/>
            <person name="Steele A.D."/>
            <person name="Gui C."/>
            <person name="Meng S."/>
            <person name="Li G."/>
            <person name="Viehrig K."/>
            <person name="Ye F."/>
            <person name="Su P."/>
            <person name="Kiefer A.F."/>
            <person name="Nichols A."/>
            <person name="Cepeda A.J."/>
            <person name="Yan W."/>
            <person name="Fan B."/>
            <person name="Jiang Y."/>
            <person name="Adhikari A."/>
            <person name="Zheng C.-J."/>
            <person name="Schuster L."/>
            <person name="Cowan T.M."/>
            <person name="Smanski M.J."/>
            <person name="Chevrette M.G."/>
            <person name="De Carvalho L.P.S."/>
            <person name="Shen B."/>
        </authorList>
    </citation>
    <scope>NUCLEOTIDE SEQUENCE [LARGE SCALE GENOMIC DNA]</scope>
    <source>
        <strain evidence="2 3">NPDC049639</strain>
    </source>
</reference>
<dbReference type="Proteomes" id="UP001612915">
    <property type="component" value="Unassembled WGS sequence"/>
</dbReference>
<evidence type="ECO:0000313" key="2">
    <source>
        <dbReference type="EMBL" id="MFI7586169.1"/>
    </source>
</evidence>
<organism evidence="2 3">
    <name type="scientific">Spongisporangium articulatum</name>
    <dbReference type="NCBI Taxonomy" id="3362603"/>
    <lineage>
        <taxon>Bacteria</taxon>
        <taxon>Bacillati</taxon>
        <taxon>Actinomycetota</taxon>
        <taxon>Actinomycetes</taxon>
        <taxon>Kineosporiales</taxon>
        <taxon>Kineosporiaceae</taxon>
        <taxon>Spongisporangium</taxon>
    </lineage>
</organism>
<accession>A0ABW8AII5</accession>
<sequence>MKAVAITLAAAALAAGTLTAAAPAEASSGCKLPSSSIFRQDVSKLPVRSTVGWQLSPNSAFHPDFGSGTWEGRPFGIPVTKVTSSTPGRTVTFDYASESDRGTYPIPSNVRIEGGKNGDGDRHALLLNTSTCHLAELYYLRPNGSRWLAGSGAKWDVHSNAMRPKGWTSADAAGLPIEPLLVSYADVARGDVQHAIRITMPSTSRSYVWPASHQAGKSGVAGPPMGAYFRLKASVSTRGLGRQATVIAKAMKKYGVVLADNGSAWYLSGTQDGRWDNDDLGTLKRLHGSDFEAVDVSSLKKSSTSYAARA</sequence>
<keyword evidence="1" id="KW-0732">Signal</keyword>
<proteinExistence type="predicted"/>
<protein>
    <submittedName>
        <fullName evidence="2">Uncharacterized protein</fullName>
    </submittedName>
</protein>
<evidence type="ECO:0000313" key="3">
    <source>
        <dbReference type="Proteomes" id="UP001612915"/>
    </source>
</evidence>
<comment type="caution">
    <text evidence="2">The sequence shown here is derived from an EMBL/GenBank/DDBJ whole genome shotgun (WGS) entry which is preliminary data.</text>
</comment>
<evidence type="ECO:0000256" key="1">
    <source>
        <dbReference type="SAM" id="SignalP"/>
    </source>
</evidence>
<name>A0ABW8AII5_9ACTN</name>
<feature type="signal peptide" evidence="1">
    <location>
        <begin position="1"/>
        <end position="20"/>
    </location>
</feature>
<dbReference type="RefSeq" id="WP_398275344.1">
    <property type="nucleotide sequence ID" value="NZ_JBITLV010000001.1"/>
</dbReference>
<gene>
    <name evidence="2" type="ORF">ACIB24_03745</name>
</gene>
<dbReference type="EMBL" id="JBITLV010000001">
    <property type="protein sequence ID" value="MFI7586169.1"/>
    <property type="molecule type" value="Genomic_DNA"/>
</dbReference>